<dbReference type="Pfam" id="PF11010">
    <property type="entry name" value="DUF2848"/>
    <property type="match status" value="1"/>
</dbReference>
<gene>
    <name evidence="1" type="ORF">SAMN05216555_102181</name>
</gene>
<keyword evidence="2" id="KW-1185">Reference proteome</keyword>
<organism evidence="1 2">
    <name type="scientific">Arthrobacter cupressi</name>
    <dbReference type="NCBI Taxonomy" id="1045773"/>
    <lineage>
        <taxon>Bacteria</taxon>
        <taxon>Bacillati</taxon>
        <taxon>Actinomycetota</taxon>
        <taxon>Actinomycetes</taxon>
        <taxon>Micrococcales</taxon>
        <taxon>Micrococcaceae</taxon>
        <taxon>Arthrobacter</taxon>
    </lineage>
</organism>
<dbReference type="Proteomes" id="UP000182130">
    <property type="component" value="Unassembled WGS sequence"/>
</dbReference>
<dbReference type="OrthoDB" id="9792678at2"/>
<dbReference type="EMBL" id="FNEI01000002">
    <property type="protein sequence ID" value="SDI40334.1"/>
    <property type="molecule type" value="Genomic_DNA"/>
</dbReference>
<protein>
    <submittedName>
        <fullName evidence="1">4-hydroxyphenylacetate 3-monooxygenase</fullName>
    </submittedName>
</protein>
<reference evidence="2" key="1">
    <citation type="submission" date="2016-10" db="EMBL/GenBank/DDBJ databases">
        <authorList>
            <person name="Varghese N."/>
            <person name="Submissions S."/>
        </authorList>
    </citation>
    <scope>NUCLEOTIDE SEQUENCE [LARGE SCALE GENOMIC DNA]</scope>
    <source>
        <strain evidence="2">CGMCC 1.10783</strain>
    </source>
</reference>
<dbReference type="InterPro" id="IPR021269">
    <property type="entry name" value="DUF2848"/>
</dbReference>
<accession>A0A1G8KA71</accession>
<evidence type="ECO:0000313" key="2">
    <source>
        <dbReference type="Proteomes" id="UP000182130"/>
    </source>
</evidence>
<sequence length="227" mass="24393">MKTHTQTLAFDVAGTGETIELTDFAAVVAGYTGRDAAAVQHHIDELAAIGVAPPPAVPMFYPVESVTVSPAAALDVAGEKTSGEIEPLYIRHGGRYYLGIASDHTDRHVETIDIGDSKRACPKPVAGTVVAIPELESLSLDECRARSWVDGRLYQDGTLDNLRTPANVVELLLERSDIGDGDFVCLGGTLPVIGGEFVYGREWRIELTFPDGNTIDHTYIITKGQQS</sequence>
<proteinExistence type="predicted"/>
<keyword evidence="1" id="KW-0503">Monooxygenase</keyword>
<dbReference type="STRING" id="1045773.SAMN05216555_102181"/>
<dbReference type="GO" id="GO:0004497">
    <property type="term" value="F:monooxygenase activity"/>
    <property type="evidence" value="ECO:0007669"/>
    <property type="project" value="UniProtKB-KW"/>
</dbReference>
<dbReference type="RefSeq" id="WP_074586874.1">
    <property type="nucleotide sequence ID" value="NZ_FNEI01000002.1"/>
</dbReference>
<evidence type="ECO:0000313" key="1">
    <source>
        <dbReference type="EMBL" id="SDI40334.1"/>
    </source>
</evidence>
<name>A0A1G8KA71_9MICC</name>
<keyword evidence="1" id="KW-0560">Oxidoreductase</keyword>
<dbReference type="AlphaFoldDB" id="A0A1G8KA71"/>
<dbReference type="InterPro" id="IPR036663">
    <property type="entry name" value="Fumarylacetoacetase_C_sf"/>
</dbReference>
<dbReference type="SUPFAM" id="SSF56529">
    <property type="entry name" value="FAH"/>
    <property type="match status" value="1"/>
</dbReference>